<reference evidence="1" key="1">
    <citation type="submission" date="2022-04" db="EMBL/GenBank/DDBJ databases">
        <title>Genome of the entomopathogenic fungus Entomophthora muscae.</title>
        <authorList>
            <person name="Elya C."/>
            <person name="Lovett B.R."/>
            <person name="Lee E."/>
            <person name="Macias A.M."/>
            <person name="Hajek A.E."/>
            <person name="De Bivort B.L."/>
            <person name="Kasson M.T."/>
            <person name="De Fine Licht H.H."/>
            <person name="Stajich J.E."/>
        </authorList>
    </citation>
    <scope>NUCLEOTIDE SEQUENCE</scope>
    <source>
        <strain evidence="1">Berkeley</strain>
    </source>
</reference>
<name>A0ACC2S7N4_9FUNG</name>
<accession>A0ACC2S7N4</accession>
<evidence type="ECO:0000313" key="1">
    <source>
        <dbReference type="EMBL" id="KAJ9058268.1"/>
    </source>
</evidence>
<gene>
    <name evidence="1" type="primary">COQ2_2</name>
    <name evidence="1" type="ORF">DSO57_1013958</name>
</gene>
<organism evidence="1 2">
    <name type="scientific">Entomophthora muscae</name>
    <dbReference type="NCBI Taxonomy" id="34485"/>
    <lineage>
        <taxon>Eukaryota</taxon>
        <taxon>Fungi</taxon>
        <taxon>Fungi incertae sedis</taxon>
        <taxon>Zoopagomycota</taxon>
        <taxon>Entomophthoromycotina</taxon>
        <taxon>Entomophthoromycetes</taxon>
        <taxon>Entomophthorales</taxon>
        <taxon>Entomophthoraceae</taxon>
        <taxon>Entomophthora</taxon>
    </lineage>
</organism>
<protein>
    <submittedName>
        <fullName evidence="1">Para-hydroxybenzoate--polyprenyltransferase, mitochondrial (PHB:polyprenyltransferase)</fullName>
        <ecNumber evidence="1">2.5.1.39</ecNumber>
    </submittedName>
</protein>
<dbReference type="Proteomes" id="UP001165960">
    <property type="component" value="Unassembled WGS sequence"/>
</dbReference>
<keyword evidence="1" id="KW-0808">Transferase</keyword>
<dbReference type="EMBL" id="QTSX02005732">
    <property type="protein sequence ID" value="KAJ9058268.1"/>
    <property type="molecule type" value="Genomic_DNA"/>
</dbReference>
<proteinExistence type="predicted"/>
<comment type="caution">
    <text evidence="1">The sequence shown here is derived from an EMBL/GenBank/DDBJ whole genome shotgun (WGS) entry which is preliminary data.</text>
</comment>
<keyword evidence="2" id="KW-1185">Reference proteome</keyword>
<evidence type="ECO:0000313" key="2">
    <source>
        <dbReference type="Proteomes" id="UP001165960"/>
    </source>
</evidence>
<sequence length="286" mass="32137">MACRYLNRFLHNRQSVLYHKTVESLYHNQTFSNSLLLRHTSPAQIKDVGSRFPPIQIKAPSKTKNLHNISLNNSKSAVCFSTSTKNYIDNDNLKEKAVPSQQKLSFEPKKKPDSFIAPYLQLARVDKPIGTMLLLWPCGLAFNWGALLGWSAMTGSLDWKVTLPLYLAGVNWTLIYDTIYAHQDKKDDIKIGVKSTALFMASDTRKYLTGFSLATIGLLCTSGFFNGQGLPFYLATLLGGGTHLAWQLNTVEYNCSKSCWDKFKSNQQFGALVAFGIYADYMIAYL</sequence>
<dbReference type="EC" id="2.5.1.39" evidence="1"/>